<dbReference type="GO" id="GO:0016779">
    <property type="term" value="F:nucleotidyltransferase activity"/>
    <property type="evidence" value="ECO:0007669"/>
    <property type="project" value="UniProtKB-KW"/>
</dbReference>
<feature type="region of interest" description="Disordered" evidence="6">
    <location>
        <begin position="132"/>
        <end position="151"/>
    </location>
</feature>
<evidence type="ECO:0000256" key="2">
    <source>
        <dbReference type="ARBA" id="ARBA00022695"/>
    </source>
</evidence>
<keyword evidence="3" id="KW-0540">Nuclease</keyword>
<evidence type="ECO:0000259" key="7">
    <source>
        <dbReference type="Pfam" id="PF18697"/>
    </source>
</evidence>
<evidence type="ECO:0000313" key="8">
    <source>
        <dbReference type="EMBL" id="KZZ87456.1"/>
    </source>
</evidence>
<evidence type="ECO:0000256" key="3">
    <source>
        <dbReference type="ARBA" id="ARBA00022722"/>
    </source>
</evidence>
<feature type="domain" description="Murine leukemia virus integrase C-terminal" evidence="7">
    <location>
        <begin position="16"/>
        <end position="47"/>
    </location>
</feature>
<feature type="compositionally biased region" description="Polar residues" evidence="6">
    <location>
        <begin position="171"/>
        <end position="193"/>
    </location>
</feature>
<comment type="caution">
    <text evidence="8">The sequence shown here is derived from an EMBL/GenBank/DDBJ whole genome shotgun (WGS) entry which is preliminary data.</text>
</comment>
<protein>
    <recommendedName>
        <fullName evidence="7">Murine leukemia virus integrase C-terminal domain-containing protein</fullName>
    </recommendedName>
</protein>
<proteinExistence type="predicted"/>
<evidence type="ECO:0000256" key="4">
    <source>
        <dbReference type="ARBA" id="ARBA00022759"/>
    </source>
</evidence>
<dbReference type="Pfam" id="PF18697">
    <property type="entry name" value="MLVIN_C"/>
    <property type="match status" value="1"/>
</dbReference>
<dbReference type="Gene3D" id="2.30.30.850">
    <property type="match status" value="1"/>
</dbReference>
<evidence type="ECO:0000313" key="9">
    <source>
        <dbReference type="Proteomes" id="UP000242877"/>
    </source>
</evidence>
<dbReference type="AlphaFoldDB" id="A0A167VFG8"/>
<keyword evidence="1" id="KW-0808">Transferase</keyword>
<feature type="compositionally biased region" description="Basic and acidic residues" evidence="6">
    <location>
        <begin position="194"/>
        <end position="204"/>
    </location>
</feature>
<dbReference type="VEuPathDB" id="FungiDB:AAP_05689"/>
<dbReference type="GO" id="GO:0016787">
    <property type="term" value="F:hydrolase activity"/>
    <property type="evidence" value="ECO:0007669"/>
    <property type="project" value="UniProtKB-KW"/>
</dbReference>
<dbReference type="EMBL" id="AZGZ01000034">
    <property type="protein sequence ID" value="KZZ87456.1"/>
    <property type="molecule type" value="Genomic_DNA"/>
</dbReference>
<dbReference type="OrthoDB" id="4206249at2759"/>
<gene>
    <name evidence="8" type="ORF">AAP_05689</name>
</gene>
<dbReference type="Proteomes" id="UP000242877">
    <property type="component" value="Unassembled WGS sequence"/>
</dbReference>
<keyword evidence="5" id="KW-0378">Hydrolase</keyword>
<dbReference type="GO" id="GO:0004519">
    <property type="term" value="F:endonuclease activity"/>
    <property type="evidence" value="ECO:0007669"/>
    <property type="project" value="UniProtKB-KW"/>
</dbReference>
<evidence type="ECO:0000256" key="6">
    <source>
        <dbReference type="SAM" id="MobiDB-lite"/>
    </source>
</evidence>
<keyword evidence="9" id="KW-1185">Reference proteome</keyword>
<accession>A0A167VFG8</accession>
<keyword evidence="4" id="KW-0255">Endonuclease</keyword>
<evidence type="ECO:0000256" key="1">
    <source>
        <dbReference type="ARBA" id="ARBA00022679"/>
    </source>
</evidence>
<sequence>MRAQRIRDDRVVETGFKAGDWVLVRHEDPQKLEPKWFGPYKVLKAHPVGTYALQEAGGKVMTNLVNGARLVKAYVDPGDDVRTWSSSRWCKALKRQGLKAERPIELRHVLDEVEKDVTTYSEMSLISKKEWDERYGQDSSPKQLRQLPVDEDAVVDNQIAQMRRKQRRHINNSSSPSQTDSQDLITPERQSSTSKDRQVKDDPPAQKSRQSSRLDTAAQPEPPRADPRRRTRASNQVPIRPRPNFEIVIPVRHGRTP</sequence>
<reference evidence="8 9" key="1">
    <citation type="journal article" date="2016" name="Genome Biol. Evol.">
        <title>Divergent and convergent evolution of fungal pathogenicity.</title>
        <authorList>
            <person name="Shang Y."/>
            <person name="Xiao G."/>
            <person name="Zheng P."/>
            <person name="Cen K."/>
            <person name="Zhan S."/>
            <person name="Wang C."/>
        </authorList>
    </citation>
    <scope>NUCLEOTIDE SEQUENCE [LARGE SCALE GENOMIC DNA]</scope>
    <source>
        <strain evidence="8 9">ARSEF 7405</strain>
    </source>
</reference>
<name>A0A167VFG8_9EURO</name>
<keyword evidence="2" id="KW-0548">Nucleotidyltransferase</keyword>
<dbReference type="InterPro" id="IPR040643">
    <property type="entry name" value="MLVIN_C"/>
</dbReference>
<evidence type="ECO:0000256" key="5">
    <source>
        <dbReference type="ARBA" id="ARBA00022801"/>
    </source>
</evidence>
<feature type="region of interest" description="Disordered" evidence="6">
    <location>
        <begin position="163"/>
        <end position="257"/>
    </location>
</feature>
<organism evidence="8 9">
    <name type="scientific">Ascosphaera apis ARSEF 7405</name>
    <dbReference type="NCBI Taxonomy" id="392613"/>
    <lineage>
        <taxon>Eukaryota</taxon>
        <taxon>Fungi</taxon>
        <taxon>Dikarya</taxon>
        <taxon>Ascomycota</taxon>
        <taxon>Pezizomycotina</taxon>
        <taxon>Eurotiomycetes</taxon>
        <taxon>Eurotiomycetidae</taxon>
        <taxon>Onygenales</taxon>
        <taxon>Ascosphaeraceae</taxon>
        <taxon>Ascosphaera</taxon>
    </lineage>
</organism>